<evidence type="ECO:0008006" key="4">
    <source>
        <dbReference type="Google" id="ProtNLM"/>
    </source>
</evidence>
<protein>
    <recommendedName>
        <fullName evidence="4">Transmembrane protein</fullName>
    </recommendedName>
</protein>
<reference evidence="2" key="1">
    <citation type="submission" date="2021-02" db="EMBL/GenBank/DDBJ databases">
        <authorList>
            <person name="Palmer J.M."/>
        </authorList>
    </citation>
    <scope>NUCLEOTIDE SEQUENCE</scope>
    <source>
        <strain evidence="2">SCRP734</strain>
    </source>
</reference>
<dbReference type="PANTHER" id="PTHR46366:SF1">
    <property type="entry name" value="PDZ DOMAIN-CONTAINING PROTEIN C1685.05"/>
    <property type="match status" value="1"/>
</dbReference>
<feature type="transmembrane region" description="Helical" evidence="1">
    <location>
        <begin position="205"/>
        <end position="223"/>
    </location>
</feature>
<evidence type="ECO:0000313" key="3">
    <source>
        <dbReference type="Proteomes" id="UP000694044"/>
    </source>
</evidence>
<organism evidence="2 3">
    <name type="scientific">Phytophthora pseudosyringae</name>
    <dbReference type="NCBI Taxonomy" id="221518"/>
    <lineage>
        <taxon>Eukaryota</taxon>
        <taxon>Sar</taxon>
        <taxon>Stramenopiles</taxon>
        <taxon>Oomycota</taxon>
        <taxon>Peronosporomycetes</taxon>
        <taxon>Peronosporales</taxon>
        <taxon>Peronosporaceae</taxon>
        <taxon>Phytophthora</taxon>
    </lineage>
</organism>
<sequence>MLSPKKRSKVHTVLTASTVRQNQPPRVNVERMLLGVWLCVGMLPLLLQMKSYWKFMTPHKLTEAVVVPAGAARETANMAEFCPVEGLFIASAWWNIAITHYYSMQHGRICHFVVPQYNIHGSYILGHERVAPSSTTPSSCTQEDNFSFEHYFYHGSISYYAFYEEGVGTYCAKDKTAYVRIRGLGTFDSNGDALATDRGSDGYRWSYWYGLLGLAWMIYRVVLLRRSFVLSKRYGRAYDRMGETLSRKAAVVYMQESMRLSPHNASNCCRVVVLYLLLEGVMSDLFLLIAQDGVFAKTQYISLGYNLSGVLSMVFEMLESSKWLHEKPRLLLKRLLFSYETCLVGELLSAAVMNHYLTWINRSHLRESKPTALAVSYYVWSLVGHGVLVFGLAAFIISVRVILASVYIVWMHRSLKVLTAPCSVDTILGVRSKMVMLGGYAWQNHQLFYRTETLKAFGVMKLIEEDGAEYFAFRRIRLINVRRDDLLVIGRVVGNAVEPCVERQCMNPVTLFDRRLGGPLMSELHCQEFTPQRVSQNQLHDWNLNAIAFQAAGDFYDGGNAATLILEKTYIGRMIVFLLFAACKRGNSQKRSDLETFHISNLASDRGRHATASLQTKDVAQD</sequence>
<dbReference type="Proteomes" id="UP000694044">
    <property type="component" value="Unassembled WGS sequence"/>
</dbReference>
<proteinExistence type="predicted"/>
<keyword evidence="1" id="KW-0812">Transmembrane</keyword>
<dbReference type="AlphaFoldDB" id="A0A8T1W9X8"/>
<gene>
    <name evidence="2" type="ORF">PHYPSEUDO_008809</name>
</gene>
<dbReference type="OrthoDB" id="117609at2759"/>
<dbReference type="PANTHER" id="PTHR46366">
    <property type="entry name" value="PRO-APOPTOTIC SERINE PROTEASE NMA111"/>
    <property type="match status" value="1"/>
</dbReference>
<feature type="transmembrane region" description="Helical" evidence="1">
    <location>
        <begin position="32"/>
        <end position="53"/>
    </location>
</feature>
<name>A0A8T1W9X8_9STRA</name>
<evidence type="ECO:0000313" key="2">
    <source>
        <dbReference type="EMBL" id="KAG7390106.1"/>
    </source>
</evidence>
<keyword evidence="3" id="KW-1185">Reference proteome</keyword>
<accession>A0A8T1W9X8</accession>
<keyword evidence="1" id="KW-1133">Transmembrane helix</keyword>
<feature type="transmembrane region" description="Helical" evidence="1">
    <location>
        <begin position="377"/>
        <end position="410"/>
    </location>
</feature>
<dbReference type="EMBL" id="JAGDFM010000036">
    <property type="protein sequence ID" value="KAG7390106.1"/>
    <property type="molecule type" value="Genomic_DNA"/>
</dbReference>
<comment type="caution">
    <text evidence="2">The sequence shown here is derived from an EMBL/GenBank/DDBJ whole genome shotgun (WGS) entry which is preliminary data.</text>
</comment>
<feature type="transmembrane region" description="Helical" evidence="1">
    <location>
        <begin position="268"/>
        <end position="290"/>
    </location>
</feature>
<keyword evidence="1" id="KW-0472">Membrane</keyword>
<evidence type="ECO:0000256" key="1">
    <source>
        <dbReference type="SAM" id="Phobius"/>
    </source>
</evidence>